<accession>A0A0A9HA05</accession>
<dbReference type="AlphaFoldDB" id="A0A0A9HA05"/>
<evidence type="ECO:0000313" key="1">
    <source>
        <dbReference type="EMBL" id="JAE34030.1"/>
    </source>
</evidence>
<dbReference type="EMBL" id="GBRH01163866">
    <property type="protein sequence ID" value="JAE34030.1"/>
    <property type="molecule type" value="Transcribed_RNA"/>
</dbReference>
<protein>
    <submittedName>
        <fullName evidence="1">Uncharacterized protein</fullName>
    </submittedName>
</protein>
<reference evidence="1" key="1">
    <citation type="submission" date="2014-09" db="EMBL/GenBank/DDBJ databases">
        <authorList>
            <person name="Magalhaes I.L.F."/>
            <person name="Oliveira U."/>
            <person name="Santos F.R."/>
            <person name="Vidigal T.H.D.A."/>
            <person name="Brescovit A.D."/>
            <person name="Santos A.J."/>
        </authorList>
    </citation>
    <scope>NUCLEOTIDE SEQUENCE</scope>
    <source>
        <tissue evidence="1">Shoot tissue taken approximately 20 cm above the soil surface</tissue>
    </source>
</reference>
<name>A0A0A9HA05_ARUDO</name>
<reference evidence="1" key="2">
    <citation type="journal article" date="2015" name="Data Brief">
        <title>Shoot transcriptome of the giant reed, Arundo donax.</title>
        <authorList>
            <person name="Barrero R.A."/>
            <person name="Guerrero F.D."/>
            <person name="Moolhuijzen P."/>
            <person name="Goolsby J.A."/>
            <person name="Tidwell J."/>
            <person name="Bellgard S.E."/>
            <person name="Bellgard M.I."/>
        </authorList>
    </citation>
    <scope>NUCLEOTIDE SEQUENCE</scope>
    <source>
        <tissue evidence="1">Shoot tissue taken approximately 20 cm above the soil surface</tissue>
    </source>
</reference>
<sequence length="33" mass="3908">MYVVGINWKNCKDEKTSTTDWIVILYTIKPMCL</sequence>
<organism evidence="1">
    <name type="scientific">Arundo donax</name>
    <name type="common">Giant reed</name>
    <name type="synonym">Donax arundinaceus</name>
    <dbReference type="NCBI Taxonomy" id="35708"/>
    <lineage>
        <taxon>Eukaryota</taxon>
        <taxon>Viridiplantae</taxon>
        <taxon>Streptophyta</taxon>
        <taxon>Embryophyta</taxon>
        <taxon>Tracheophyta</taxon>
        <taxon>Spermatophyta</taxon>
        <taxon>Magnoliopsida</taxon>
        <taxon>Liliopsida</taxon>
        <taxon>Poales</taxon>
        <taxon>Poaceae</taxon>
        <taxon>PACMAD clade</taxon>
        <taxon>Arundinoideae</taxon>
        <taxon>Arundineae</taxon>
        <taxon>Arundo</taxon>
    </lineage>
</organism>
<proteinExistence type="predicted"/>